<accession>A0ABW1XHS9</accession>
<keyword evidence="2" id="KW-1185">Reference proteome</keyword>
<dbReference type="Proteomes" id="UP001596364">
    <property type="component" value="Unassembled WGS sequence"/>
</dbReference>
<proteinExistence type="predicted"/>
<dbReference type="Pfam" id="PF11281">
    <property type="entry name" value="DUF3083"/>
    <property type="match status" value="1"/>
</dbReference>
<comment type="caution">
    <text evidence="1">The sequence shown here is derived from an EMBL/GenBank/DDBJ whole genome shotgun (WGS) entry which is preliminary data.</text>
</comment>
<sequence>MPVSSQHKVYLPENAKSNQYILAEFKASPELYQHYVGSWHCYQQLSEQLFKLAEEYQLYNVHLIANDKVPVVRFHHEAYSLQTAEQVPFFYNPLYHEAQDLISTANYQAKKIQLLFLATGDNLRANAADFHQRVCQLLHKLKQHLPVKDVAIKIRDHQHLTYDLFAKLKAPTESYGYKLRSLGARYKARQVELAEHSALTYVHVTLPVSRQLKQRFADNISEHSSLYQGLSASFEQAIAGKQLGHCAMVANGLTPLVRNSKFEQSDTSAELIRLGFDPSRSETPFVTYCSTEKLVDTVHFLFVATEADKTEMGFGKFMNRVESALHSLGDKLHLDGKQQDMIVRFHQHISYLF</sequence>
<evidence type="ECO:0000313" key="1">
    <source>
        <dbReference type="EMBL" id="MFC6439792.1"/>
    </source>
</evidence>
<reference evidence="2" key="1">
    <citation type="journal article" date="2019" name="Int. J. Syst. Evol. Microbiol.">
        <title>The Global Catalogue of Microorganisms (GCM) 10K type strain sequencing project: providing services to taxonomists for standard genome sequencing and annotation.</title>
        <authorList>
            <consortium name="The Broad Institute Genomics Platform"/>
            <consortium name="The Broad Institute Genome Sequencing Center for Infectious Disease"/>
            <person name="Wu L."/>
            <person name="Ma J."/>
        </authorList>
    </citation>
    <scope>NUCLEOTIDE SEQUENCE [LARGE SCALE GENOMIC DNA]</scope>
    <source>
        <strain evidence="2">CGMCC 1.16031</strain>
    </source>
</reference>
<gene>
    <name evidence="1" type="ORF">ACFP85_06480</name>
</gene>
<dbReference type="InterPro" id="IPR021433">
    <property type="entry name" value="DUF3083"/>
</dbReference>
<protein>
    <submittedName>
        <fullName evidence="1">DUF3083 family protein</fullName>
    </submittedName>
</protein>
<organism evidence="1 2">
    <name type="scientific">Pseudobowmanella zhangzhouensis</name>
    <dbReference type="NCBI Taxonomy" id="1537679"/>
    <lineage>
        <taxon>Bacteria</taxon>
        <taxon>Pseudomonadati</taxon>
        <taxon>Pseudomonadota</taxon>
        <taxon>Gammaproteobacteria</taxon>
        <taxon>Alteromonadales</taxon>
        <taxon>Alteromonadaceae</taxon>
    </lineage>
</organism>
<dbReference type="EMBL" id="JBHSUS010000001">
    <property type="protein sequence ID" value="MFC6439792.1"/>
    <property type="molecule type" value="Genomic_DNA"/>
</dbReference>
<dbReference type="RefSeq" id="WP_131256682.1">
    <property type="nucleotide sequence ID" value="NZ_JBHSUS010000001.1"/>
</dbReference>
<name>A0ABW1XHS9_9ALTE</name>
<evidence type="ECO:0000313" key="2">
    <source>
        <dbReference type="Proteomes" id="UP001596364"/>
    </source>
</evidence>